<feature type="compositionally biased region" description="Polar residues" evidence="2">
    <location>
        <begin position="2046"/>
        <end position="2067"/>
    </location>
</feature>
<dbReference type="InterPro" id="IPR001584">
    <property type="entry name" value="Integrase_cat-core"/>
</dbReference>
<dbReference type="GO" id="GO:0008270">
    <property type="term" value="F:zinc ion binding"/>
    <property type="evidence" value="ECO:0007669"/>
    <property type="project" value="UniProtKB-KW"/>
</dbReference>
<dbReference type="Gene3D" id="4.10.60.10">
    <property type="entry name" value="Zinc finger, CCHC-type"/>
    <property type="match status" value="1"/>
</dbReference>
<dbReference type="PROSITE" id="PS50158">
    <property type="entry name" value="ZF_CCHC"/>
    <property type="match status" value="1"/>
</dbReference>
<dbReference type="Gene3D" id="3.30.420.10">
    <property type="entry name" value="Ribonuclease H-like superfamily/Ribonuclease H"/>
    <property type="match status" value="1"/>
</dbReference>
<feature type="region of interest" description="Disordered" evidence="2">
    <location>
        <begin position="2929"/>
        <end position="2962"/>
    </location>
</feature>
<evidence type="ECO:0000313" key="6">
    <source>
        <dbReference type="EMBL" id="CAL4787029.1"/>
    </source>
</evidence>
<dbReference type="InterPro" id="IPR001878">
    <property type="entry name" value="Znf_CCHC"/>
</dbReference>
<feature type="compositionally biased region" description="Basic and acidic residues" evidence="2">
    <location>
        <begin position="1960"/>
        <end position="1969"/>
    </location>
</feature>
<sequence>MTAVPDGNAQPAPLFASVPGAASSATTALGFLNQCNVPPATPQVNSAFEMLGRPPTSPSKTVEFNKEETMMKALVAALSGDRKLLPGWNGNVETLRGWLRQLSLWELDNNLPKNRWGLKLLQSFSEGSAPRKIAETIDVSTLTSDAGYGAILSAILAKYAPFLEAAGPASIEAFFYGGERSKQESFSTYVAAKEVALQELEANLGERLPTKIAGRILLRHAGLSDTQREAMAVKYNSMMTFEQASSALRPLDRPEALVTKVAKTYMAATNNEDLSEQPDGDEDEEYDNEELQPDDDGSGPESDGNGNLTYLLYDANEEFTEEETAYIFAYNSAYRDVRRELQARRKGRQFFKPRGSGVIKKGKNKGHKGQSKGKGHSTSFRSGQGRGRGNRGTPEELMAKTRCFSCGQLGHMSRECPQRGEGQSSNFFVCQGSSGVQNRVYVNISESKEKQLSVFAGVQTQGHEAVVDTAAEEAVIGSTAMLRLREQLAQHGLQPVQASGATVTCAGIGGSAKIVGVFDIPVGVASTNGLLRVTEITDEGSFKTPFLLPISYIELVGATIDTNREQFILRNGKSTPMKRVPSGHRTISVMDFFNNKWMVPDQLRAELNLKDVNPFLIPKKQMRKNVTFQQRPGVAVWMKTEDRRHFMGILKGRRNTLVDPKEIFSAAVLTTLKPSRVTVMCFSKLLQLLPLLEMLHPIMLHNFLSLIMFAVMFTMLYPARLPPLRPTQASVMQCRTQGNQNVGMCHAVVNNMSKMSSMFTSVMQLMMFQTYHVMQCKALEFSRPTSAAAIGLKSSSSLTDVYLKLLMPPKTLQDRVAAWLVADDQEMAESPVRAHRSALQKIYAAWRRMIIMVFRTYLEILQQSAADYLVSRNQGTVVSLPKRDQPVDKKSTKPEGRVRRGIGQPLPRSTASKEWQYEPSSCAHAEEMLRQRGSKQMFWWTCLGCGSRWQRLEWEMDQVENAKTCASSSTDRAKVKEQKVTASSSATYPARLPPPKSRPDLKALVIQDAGVPQNLMPPSPTEELDKSPKDDIDKSPMSNPLMTQGPIMPKQNVQMTADQELEHRILLAAEERRASRRKLLSGGGKSTGTSGLQHGAGGQVNETKQQKPKDKSRAALGTVAKAVMLSYVVIWSCLAATESRLYDLMGSPMPRDPSAAEETENGINPFAFSLNDSLKELSRTDFDGMPKFLERGQRHFVVGALRSYLDDVGEVYSPPRITKEAKKQGLKGQIALDLSTGWDFRRREHRQQALQLIAKRRPAVLLLSPPCTTFSPLRRLTNKKRDAAQVQAEEDEGDLHMDFSASLAEMQKREGRGFILEQPAPATSWKRTKVKRLLDDEEVYTIRVDMCRYGLRAQCGPYQGELVQKPTVLATNIPEIAAHANKVCQKDHQHGLLIGGAAKHAAVYTPAFVKAVVNGIKEALGVKMPKQPPELQQAFLFGKTLGAQAQIFAVDCLEVDAEVDLAYGLNGLYPELQEGQASTPAHGLLQPDGLRTAAGLERSDLPGSSTANFPISMDVDAPEEEADEDMVVEARRQMRLVGEQPGVANALEKMEDFQKTADEGEFSLAPNLRREVHRVHRNLGHPGLEIFVRALQNAGVQDHIVAWTKRHFRCPTCDARPRPKPSRPGHLMRALEFNTVVGVDLCFLDFKGHQFIILNMLCWGTNFQQASLCKDKSAEEVLNGLMTCWIQHYGPPVLLIMDRGKEFYNDKLQNTIGGLGVGLHYIDAQSPWQNSRTERAGGILKDKILATAQAAAANTEEIPMVLSEVVTCRNRYMDRFGFSPMQRVFGKNLRLPASLMSTDALNSELTDVAAGDPIHRAWQIRELASQEWLRRQDQGAIRRSIRAQTRTTDQVKIPIGSWVYVFRDSPSYKGWVGPGVTIAEDPSGKSTWISMRGRLWKASQEQLRLATPEEELGAELIVELSKEMLTKLQKPGHVVFQDVSKEGGPTDDYFDEVMRTLEVREEGDHRPSQPRESSSTSSTGSTTGQTSNTTESASLGLGNTEEGSNSAIAAGSEQPSRRASALSEQVEGQEPMEVIPEEEAMDVSHNEASNPVSAQPPNSSFGPSTPARTRPMPYSTVPRPRTTNPMRMRDDGILLDQPETPVINQDSVTGPTPTLTNRSFTPAPSRAPFPFSSGVPSLPRPPGQSFYLEVIDFDECAEEAVTGDRTVFIGATWRIDRDRRQKTLQPLMEDGETFAGPQAEASYSVRDRCMYVSKAKSSFGQVEFSKLEEAEKIQFRASRKKELESLVATGAVVILSLEDSLKFAKETPEQIIDSKYVDRYKPVAVSRQKLEEYKVKALQQGHLQAIELETDATNPKSRLCAVGWQDPQIMEVERSSPTPLSTSLYACLQLAASRRWKTRVKDVKTAFLQSLPTTRSKPLACRLPRDETPEGLDPRQLLLLKTEIYGLVSGPSWWRRTLLKVATENLDYVVNCYDRCVLTLPAKDPQPNALSEGFIVIEVDDIAEAGSEEHMKRMRELEATLKFGKVEDLQTDQGTNYAGRFLRQLPDFSFESNMDEFIYTRLEPIVPQRKVLKKDASKVKLSESEKTQLRGLIASLNWVSREGRPDAASAASILASAFPEPTMEHIFEANDVVKHLKTFPVVLRIHAIPESRLRLLLIADSAFDTSGKEKSQHGWLLGFTDPTLNLGENAPVSLVQWRSKRLRRKASSSLLCESISLSAATGALERLDSFFQSICQSNFNPRRKQLTEDQYLEASGKATVIASDSERFQDPHGVCVMDAKSLFDALCSEQSQGEDDRSALEIAIIRESLSVCRSRPRWVPHNCNPADSLTKVAGGHHEPLLKLLKTSRFVIEDENVVLSREKQSDSRRKSNMQLHGTRVLGTEKHIPVTCTVLAPIDVLGTSKNRIACAVTALRALEQNPRQSQDLQVHDAWHLRRRSAPEHLEMHWKWAWQQKGEDFTNNQLDKFSKKEVTDPAVNRTTVQMDREAQPLEQLKPDSGSWLP</sequence>
<feature type="region of interest" description="Disordered" evidence="2">
    <location>
        <begin position="1077"/>
        <end position="1112"/>
    </location>
</feature>
<dbReference type="PANTHER" id="PTHR37984:SF5">
    <property type="entry name" value="PROTEIN NYNRIN-LIKE"/>
    <property type="match status" value="1"/>
</dbReference>
<dbReference type="InterPro" id="IPR036397">
    <property type="entry name" value="RNaseH_sf"/>
</dbReference>
<feature type="compositionally biased region" description="Polar residues" evidence="2">
    <location>
        <begin position="2102"/>
        <end position="2118"/>
    </location>
</feature>
<dbReference type="GO" id="GO:0003676">
    <property type="term" value="F:nucleic acid binding"/>
    <property type="evidence" value="ECO:0007669"/>
    <property type="project" value="InterPro"/>
</dbReference>
<reference evidence="5" key="1">
    <citation type="submission" date="2022-10" db="EMBL/GenBank/DDBJ databases">
        <authorList>
            <person name="Chen Y."/>
            <person name="Dougan E. K."/>
            <person name="Chan C."/>
            <person name="Rhodes N."/>
            <person name="Thang M."/>
        </authorList>
    </citation>
    <scope>NUCLEOTIDE SEQUENCE</scope>
</reference>
<dbReference type="Pfam" id="PF00098">
    <property type="entry name" value="zf-CCHC"/>
    <property type="match status" value="1"/>
</dbReference>
<evidence type="ECO:0000256" key="1">
    <source>
        <dbReference type="PROSITE-ProRule" id="PRU00047"/>
    </source>
</evidence>
<protein>
    <submittedName>
        <fullName evidence="6">Retrovirus-related Pol polyprotein from transposon RE1 (Retro element 1) (AtRE1)</fullName>
    </submittedName>
</protein>
<feature type="compositionally biased region" description="Basic and acidic residues" evidence="2">
    <location>
        <begin position="881"/>
        <end position="898"/>
    </location>
</feature>
<feature type="region of interest" description="Disordered" evidence="2">
    <location>
        <begin position="880"/>
        <end position="910"/>
    </location>
</feature>
<keyword evidence="1" id="KW-0863">Zinc-finger</keyword>
<dbReference type="EMBL" id="CAMXCT030002669">
    <property type="protein sequence ID" value="CAL4787029.1"/>
    <property type="molecule type" value="Genomic_DNA"/>
</dbReference>
<dbReference type="PROSITE" id="PS50994">
    <property type="entry name" value="INTEGRASE"/>
    <property type="match status" value="1"/>
</dbReference>
<feature type="region of interest" description="Disordered" evidence="2">
    <location>
        <begin position="1960"/>
        <end position="2086"/>
    </location>
</feature>
<keyword evidence="1" id="KW-0862">Zinc</keyword>
<proteinExistence type="predicted"/>
<feature type="compositionally biased region" description="Basic residues" evidence="2">
    <location>
        <begin position="360"/>
        <end position="375"/>
    </location>
</feature>
<keyword evidence="1" id="KW-0479">Metal-binding</keyword>
<reference evidence="6 7" key="2">
    <citation type="submission" date="2024-05" db="EMBL/GenBank/DDBJ databases">
        <authorList>
            <person name="Chen Y."/>
            <person name="Shah S."/>
            <person name="Dougan E. K."/>
            <person name="Thang M."/>
            <person name="Chan C."/>
        </authorList>
    </citation>
    <scope>NUCLEOTIDE SEQUENCE [LARGE SCALE GENOMIC DNA]</scope>
</reference>
<gene>
    <name evidence="5" type="ORF">C1SCF055_LOCUS25893</name>
</gene>
<evidence type="ECO:0000259" key="4">
    <source>
        <dbReference type="PROSITE" id="PS50994"/>
    </source>
</evidence>
<dbReference type="Proteomes" id="UP001152797">
    <property type="component" value="Unassembled WGS sequence"/>
</dbReference>
<feature type="compositionally biased region" description="Acidic residues" evidence="2">
    <location>
        <begin position="273"/>
        <end position="298"/>
    </location>
</feature>
<accession>A0A9P1CZ65</accession>
<comment type="caution">
    <text evidence="5">The sequence shown here is derived from an EMBL/GenBank/DDBJ whole genome shotgun (WGS) entry which is preliminary data.</text>
</comment>
<keyword evidence="7" id="KW-1185">Reference proteome</keyword>
<feature type="compositionally biased region" description="Basic and acidic residues" evidence="2">
    <location>
        <begin position="1023"/>
        <end position="1034"/>
    </location>
</feature>
<dbReference type="EMBL" id="CAMXCT010002669">
    <property type="protein sequence ID" value="CAI3999717.1"/>
    <property type="molecule type" value="Genomic_DNA"/>
</dbReference>
<feature type="domain" description="CCHC-type" evidence="3">
    <location>
        <begin position="402"/>
        <end position="418"/>
    </location>
</feature>
<dbReference type="SMART" id="SM00343">
    <property type="entry name" value="ZnF_C2HC"/>
    <property type="match status" value="1"/>
</dbReference>
<dbReference type="GO" id="GO:0015074">
    <property type="term" value="P:DNA integration"/>
    <property type="evidence" value="ECO:0007669"/>
    <property type="project" value="InterPro"/>
</dbReference>
<dbReference type="OrthoDB" id="423151at2759"/>
<dbReference type="InterPro" id="IPR036875">
    <property type="entry name" value="Znf_CCHC_sf"/>
</dbReference>
<feature type="domain" description="Integrase catalytic" evidence="4">
    <location>
        <begin position="1620"/>
        <end position="1788"/>
    </location>
</feature>
<feature type="region of interest" description="Disordered" evidence="2">
    <location>
        <begin position="269"/>
        <end position="308"/>
    </location>
</feature>
<dbReference type="SUPFAM" id="SSF53098">
    <property type="entry name" value="Ribonuclease H-like"/>
    <property type="match status" value="1"/>
</dbReference>
<evidence type="ECO:0000256" key="2">
    <source>
        <dbReference type="SAM" id="MobiDB-lite"/>
    </source>
</evidence>
<organism evidence="5">
    <name type="scientific">Cladocopium goreaui</name>
    <dbReference type="NCBI Taxonomy" id="2562237"/>
    <lineage>
        <taxon>Eukaryota</taxon>
        <taxon>Sar</taxon>
        <taxon>Alveolata</taxon>
        <taxon>Dinophyceae</taxon>
        <taxon>Suessiales</taxon>
        <taxon>Symbiodiniaceae</taxon>
        <taxon>Cladocopium</taxon>
    </lineage>
</organism>
<feature type="compositionally biased region" description="Low complexity" evidence="2">
    <location>
        <begin position="1970"/>
        <end position="1992"/>
    </location>
</feature>
<feature type="region of interest" description="Disordered" evidence="2">
    <location>
        <begin position="963"/>
        <end position="1047"/>
    </location>
</feature>
<dbReference type="PANTHER" id="PTHR37984">
    <property type="entry name" value="PROTEIN CBG26694"/>
    <property type="match status" value="1"/>
</dbReference>
<dbReference type="EMBL" id="CAMXCT020002669">
    <property type="protein sequence ID" value="CAL1153092.1"/>
    <property type="molecule type" value="Genomic_DNA"/>
</dbReference>
<dbReference type="InterPro" id="IPR050951">
    <property type="entry name" value="Retrovirus_Pol_polyprotein"/>
</dbReference>
<name>A0A9P1CZ65_9DINO</name>
<evidence type="ECO:0000313" key="7">
    <source>
        <dbReference type="Proteomes" id="UP001152797"/>
    </source>
</evidence>
<dbReference type="SUPFAM" id="SSF57756">
    <property type="entry name" value="Retrovirus zinc finger-like domains"/>
    <property type="match status" value="1"/>
</dbReference>
<feature type="region of interest" description="Disordered" evidence="2">
    <location>
        <begin position="2102"/>
        <end position="2125"/>
    </location>
</feature>
<dbReference type="InterPro" id="IPR012337">
    <property type="entry name" value="RNaseH-like_sf"/>
</dbReference>
<evidence type="ECO:0000313" key="5">
    <source>
        <dbReference type="EMBL" id="CAI3999717.1"/>
    </source>
</evidence>
<evidence type="ECO:0000259" key="3">
    <source>
        <dbReference type="PROSITE" id="PS50158"/>
    </source>
</evidence>
<feature type="region of interest" description="Disordered" evidence="2">
    <location>
        <begin position="345"/>
        <end position="394"/>
    </location>
</feature>